<evidence type="ECO:0000256" key="4">
    <source>
        <dbReference type="ARBA" id="ARBA00023224"/>
    </source>
</evidence>
<dbReference type="PANTHER" id="PTHR32089">
    <property type="entry name" value="METHYL-ACCEPTING CHEMOTAXIS PROTEIN MCPB"/>
    <property type="match status" value="1"/>
</dbReference>
<dbReference type="EMBL" id="PDOE01000012">
    <property type="protein sequence ID" value="RKL65710.1"/>
    <property type="molecule type" value="Genomic_DNA"/>
</dbReference>
<evidence type="ECO:0000259" key="10">
    <source>
        <dbReference type="PROSITE" id="PS50111"/>
    </source>
</evidence>
<evidence type="ECO:0000259" key="11">
    <source>
        <dbReference type="PROSITE" id="PS50885"/>
    </source>
</evidence>
<evidence type="ECO:0000313" key="13">
    <source>
        <dbReference type="Proteomes" id="UP000281498"/>
    </source>
</evidence>
<keyword evidence="4 6" id="KW-0807">Transducer</keyword>
<evidence type="ECO:0008006" key="14">
    <source>
        <dbReference type="Google" id="ProtNLM"/>
    </source>
</evidence>
<dbReference type="Gene3D" id="6.10.340.10">
    <property type="match status" value="1"/>
</dbReference>
<dbReference type="InterPro" id="IPR004090">
    <property type="entry name" value="Chemotax_Me-accpt_rcpt"/>
</dbReference>
<keyword evidence="3 9" id="KW-0472">Membrane</keyword>
<dbReference type="GO" id="GO:0006935">
    <property type="term" value="P:chemotaxis"/>
    <property type="evidence" value="ECO:0007669"/>
    <property type="project" value="InterPro"/>
</dbReference>
<keyword evidence="7" id="KW-0175">Coiled coil</keyword>
<dbReference type="Proteomes" id="UP000281498">
    <property type="component" value="Unassembled WGS sequence"/>
</dbReference>
<gene>
    <name evidence="12" type="ORF">CR203_18815</name>
</gene>
<feature type="transmembrane region" description="Helical" evidence="9">
    <location>
        <begin position="7"/>
        <end position="29"/>
    </location>
</feature>
<dbReference type="PRINTS" id="PR00260">
    <property type="entry name" value="CHEMTRNSDUCR"/>
</dbReference>
<organism evidence="12 13">
    <name type="scientific">Salipaludibacillus neizhouensis</name>
    <dbReference type="NCBI Taxonomy" id="885475"/>
    <lineage>
        <taxon>Bacteria</taxon>
        <taxon>Bacillati</taxon>
        <taxon>Bacillota</taxon>
        <taxon>Bacilli</taxon>
        <taxon>Bacillales</taxon>
        <taxon>Bacillaceae</taxon>
    </lineage>
</organism>
<dbReference type="GO" id="GO:0007165">
    <property type="term" value="P:signal transduction"/>
    <property type="evidence" value="ECO:0007669"/>
    <property type="project" value="UniProtKB-KW"/>
</dbReference>
<feature type="region of interest" description="Disordered" evidence="8">
    <location>
        <begin position="268"/>
        <end position="298"/>
    </location>
</feature>
<protein>
    <recommendedName>
        <fullName evidence="14">Methyl-accepting chemotaxis protein</fullName>
    </recommendedName>
</protein>
<evidence type="ECO:0000256" key="7">
    <source>
        <dbReference type="SAM" id="Coils"/>
    </source>
</evidence>
<dbReference type="OrthoDB" id="9804712at2"/>
<keyword evidence="2" id="KW-1003">Cell membrane</keyword>
<dbReference type="Pfam" id="PF00015">
    <property type="entry name" value="MCPsignal"/>
    <property type="match status" value="1"/>
</dbReference>
<dbReference type="SUPFAM" id="SSF58104">
    <property type="entry name" value="Methyl-accepting chemotaxis protein (MCP) signaling domain"/>
    <property type="match status" value="1"/>
</dbReference>
<dbReference type="Pfam" id="PF00672">
    <property type="entry name" value="HAMP"/>
    <property type="match status" value="1"/>
</dbReference>
<keyword evidence="13" id="KW-1185">Reference proteome</keyword>
<dbReference type="GO" id="GO:0004888">
    <property type="term" value="F:transmembrane signaling receptor activity"/>
    <property type="evidence" value="ECO:0007669"/>
    <property type="project" value="InterPro"/>
</dbReference>
<feature type="transmembrane region" description="Helical" evidence="9">
    <location>
        <begin position="176"/>
        <end position="197"/>
    </location>
</feature>
<evidence type="ECO:0000256" key="6">
    <source>
        <dbReference type="PROSITE-ProRule" id="PRU00284"/>
    </source>
</evidence>
<feature type="coiled-coil region" evidence="7">
    <location>
        <begin position="517"/>
        <end position="551"/>
    </location>
</feature>
<keyword evidence="9" id="KW-0812">Transmembrane</keyword>
<sequence length="559" mass="61264">MKKIGTKLFLGFFAVILLFYIGMVVISYFQTSIQGTTEEVSEAYTEQYLSSEIRSISRDKSRYLLLYTFLGGEEFIGIYEQLMSDQEGYFDELEKFMNTEEKQQLFDNILTQFTVVDEAFSNDVIPTVQAGEEVNLDTLGAAEEEIVTSTARIIEIAAEDVQAAQQKQANQFSVSLWVSVIVSLVSVIVGILIALYIGRKITRPIKEIQAFSTQIANGDLTTEPLEVKSKDEIGQLTNDMNVMRESIRNLIIQTSKISESVSASSEELSASSKEMLQGSEQVSATSQEIASGASAQATNTAETLDIVQQVSADMASMNEELKVMEKASKDTELSSKKGEERVKDSISQMKRIREKVIATAGTIEGLGAKSDSITEIVQAIENLSSQTNLLALNAAIEAARAGEHGKGFAVVADEVRKLAEDTTNSTQEIKEIIQAVQNESKQATIDMKEVVTEVKQGETVIEGSGQSFTDIADNIKQLTERIVAISSSTNSINERSNRALEYVENIASVTEQSSAGTEELSATMEQQSAAMQEMNNMATDLSKMAEQLTAQISAFKYEK</sequence>
<keyword evidence="9" id="KW-1133">Transmembrane helix</keyword>
<name>A0A3A9K4B2_9BACI</name>
<feature type="compositionally biased region" description="Basic and acidic residues" evidence="8">
    <location>
        <begin position="326"/>
        <end position="344"/>
    </location>
</feature>
<dbReference type="PROSITE" id="PS50111">
    <property type="entry name" value="CHEMOTAXIS_TRANSDUC_2"/>
    <property type="match status" value="1"/>
</dbReference>
<evidence type="ECO:0000256" key="5">
    <source>
        <dbReference type="ARBA" id="ARBA00029447"/>
    </source>
</evidence>
<dbReference type="AlphaFoldDB" id="A0A3A9K4B2"/>
<feature type="domain" description="Methyl-accepting transducer" evidence="10">
    <location>
        <begin position="271"/>
        <end position="528"/>
    </location>
</feature>
<feature type="region of interest" description="Disordered" evidence="8">
    <location>
        <begin position="326"/>
        <end position="345"/>
    </location>
</feature>
<comment type="subcellular location">
    <subcellularLocation>
        <location evidence="1">Cell membrane</location>
    </subcellularLocation>
</comment>
<dbReference type="GO" id="GO:0005886">
    <property type="term" value="C:plasma membrane"/>
    <property type="evidence" value="ECO:0007669"/>
    <property type="project" value="UniProtKB-SubCell"/>
</dbReference>
<evidence type="ECO:0000256" key="1">
    <source>
        <dbReference type="ARBA" id="ARBA00004236"/>
    </source>
</evidence>
<feature type="domain" description="HAMP" evidence="11">
    <location>
        <begin position="199"/>
        <end position="252"/>
    </location>
</feature>
<dbReference type="PANTHER" id="PTHR32089:SF112">
    <property type="entry name" value="LYSOZYME-LIKE PROTEIN-RELATED"/>
    <property type="match status" value="1"/>
</dbReference>
<dbReference type="CDD" id="cd11386">
    <property type="entry name" value="MCP_signal"/>
    <property type="match status" value="1"/>
</dbReference>
<dbReference type="CDD" id="cd06225">
    <property type="entry name" value="HAMP"/>
    <property type="match status" value="1"/>
</dbReference>
<evidence type="ECO:0000256" key="3">
    <source>
        <dbReference type="ARBA" id="ARBA00023136"/>
    </source>
</evidence>
<dbReference type="InterPro" id="IPR003660">
    <property type="entry name" value="HAMP_dom"/>
</dbReference>
<dbReference type="PROSITE" id="PS50885">
    <property type="entry name" value="HAMP"/>
    <property type="match status" value="1"/>
</dbReference>
<evidence type="ECO:0000256" key="8">
    <source>
        <dbReference type="SAM" id="MobiDB-lite"/>
    </source>
</evidence>
<accession>A0A3A9K4B2</accession>
<dbReference type="SMART" id="SM00304">
    <property type="entry name" value="HAMP"/>
    <property type="match status" value="1"/>
</dbReference>
<dbReference type="InterPro" id="IPR004089">
    <property type="entry name" value="MCPsignal_dom"/>
</dbReference>
<feature type="compositionally biased region" description="Polar residues" evidence="8">
    <location>
        <begin position="278"/>
        <end position="298"/>
    </location>
</feature>
<dbReference type="SMART" id="SM00283">
    <property type="entry name" value="MA"/>
    <property type="match status" value="1"/>
</dbReference>
<comment type="caution">
    <text evidence="12">The sequence shown here is derived from an EMBL/GenBank/DDBJ whole genome shotgun (WGS) entry which is preliminary data.</text>
</comment>
<comment type="similarity">
    <text evidence="5">Belongs to the methyl-accepting chemotaxis (MCP) protein family.</text>
</comment>
<evidence type="ECO:0000256" key="9">
    <source>
        <dbReference type="SAM" id="Phobius"/>
    </source>
</evidence>
<dbReference type="Gene3D" id="1.10.287.950">
    <property type="entry name" value="Methyl-accepting chemotaxis protein"/>
    <property type="match status" value="1"/>
</dbReference>
<reference evidence="12 13" key="1">
    <citation type="submission" date="2017-10" db="EMBL/GenBank/DDBJ databases">
        <title>Bacillus sp. nov., a halophilic bacterium isolated from a Keqin Lake.</title>
        <authorList>
            <person name="Wang H."/>
        </authorList>
    </citation>
    <scope>NUCLEOTIDE SEQUENCE [LARGE SCALE GENOMIC DNA]</scope>
    <source>
        <strain evidence="12 13">KCTC 13187</strain>
    </source>
</reference>
<evidence type="ECO:0000256" key="2">
    <source>
        <dbReference type="ARBA" id="ARBA00022475"/>
    </source>
</evidence>
<dbReference type="RefSeq" id="WP_110937757.1">
    <property type="nucleotide sequence ID" value="NZ_KZ614147.1"/>
</dbReference>
<evidence type="ECO:0000313" key="12">
    <source>
        <dbReference type="EMBL" id="RKL65710.1"/>
    </source>
</evidence>
<proteinExistence type="inferred from homology"/>